<sequence length="726" mass="78325">MGSAYANPYVASRPIALGLAKVLVIALAQLPALAVAAPTRVWARHDDGPTDDPELWLYLSVAFALVLSGGAFAGLTIALMGQDEIYLQVIQTSGEGAEKKNAAAVLKLLKRGKHWVLVTLLLSNVITNETLPIVLDRSLGGGWPAVVGSTVLIVIFGEIVPQSICVRYGLPIGAWMAPFVLVLMYIMSPIAWPVAKLLDRLLGEDHGTIYKKAGLKTLVTLHKTLGAAGEQLNSDEVTIISACLDLKEKTVGRIMTPMDDVFTMSTDTVLDEEMMDLILSQGYSRIPIHAPDNPQNFVGMLLVKMLITYDPEDCKMVRDVALATLPETRPETSCLDIVNFFQEGKSHMVLVSDFPGEDHGSLGVVTLEDVIEELIGEEIIDESDVFIDVHKAIRRMAPAPRARVQKGRIVEEPPSVSNTSTDGEVNGNASVGQISISEARRSSGSVMQPPELRFTLRNSPNASNHTIVKRGRDEVREHLKHLGPSNLASKPRQTRYQSVKIKAPGVSPTRSGIAYSESGRYSGELQRRSSEVASDKSGVDPRAQFSPLLIPKDGVQALRQSYGTIGETASSPGKSAIFDSTTESTNLPGQETIYENGEDSKRPSLSSIPNRSNPTSSHSSEGRSPRNSKTSSVLSAPARSGSITEQIIDVNGVKKVVLQTTSGSSSETEKGMNNSSTSLDQQKSADTSTQPIGSKAGSSNASKKKRRRRKKKHDDQDPENAPLLPK</sequence>
<dbReference type="GO" id="GO:0016020">
    <property type="term" value="C:membrane"/>
    <property type="evidence" value="ECO:0007669"/>
    <property type="project" value="UniProtKB-SubCell"/>
</dbReference>
<comment type="subcellular location">
    <subcellularLocation>
        <location evidence="1">Membrane</location>
        <topology evidence="1">Multi-pass membrane protein</topology>
    </subcellularLocation>
</comment>
<evidence type="ECO:0000256" key="7">
    <source>
        <dbReference type="PROSITE-ProRule" id="PRU01193"/>
    </source>
</evidence>
<gene>
    <name evidence="12" type="ORF">TRUGW13939_05723</name>
</gene>
<keyword evidence="4 7" id="KW-1133">Transmembrane helix</keyword>
<proteinExistence type="predicted"/>
<dbReference type="PROSITE" id="PS51846">
    <property type="entry name" value="CNNM"/>
    <property type="match status" value="1"/>
</dbReference>
<evidence type="ECO:0000259" key="10">
    <source>
        <dbReference type="PROSITE" id="PS51371"/>
    </source>
</evidence>
<feature type="transmembrane region" description="Helical" evidence="9">
    <location>
        <begin position="141"/>
        <end position="160"/>
    </location>
</feature>
<dbReference type="GeneID" id="55993220"/>
<feature type="compositionally biased region" description="Basic and acidic residues" evidence="8">
    <location>
        <begin position="525"/>
        <end position="539"/>
    </location>
</feature>
<feature type="transmembrane region" description="Helical" evidence="9">
    <location>
        <begin position="55"/>
        <end position="79"/>
    </location>
</feature>
<feature type="region of interest" description="Disordered" evidence="8">
    <location>
        <begin position="481"/>
        <end position="551"/>
    </location>
</feature>
<evidence type="ECO:0000256" key="5">
    <source>
        <dbReference type="ARBA" id="ARBA00023136"/>
    </source>
</evidence>
<feature type="compositionally biased region" description="Polar residues" evidence="8">
    <location>
        <begin position="671"/>
        <end position="701"/>
    </location>
</feature>
<dbReference type="AlphaFoldDB" id="A0A7H8QY44"/>
<accession>A0A7H8QY44</accession>
<feature type="transmembrane region" description="Helical" evidence="9">
    <location>
        <begin position="172"/>
        <end position="192"/>
    </location>
</feature>
<feature type="domain" description="CBS" evidence="10">
    <location>
        <begin position="316"/>
        <end position="382"/>
    </location>
</feature>
<dbReference type="Proteomes" id="UP000509510">
    <property type="component" value="Chromosome III"/>
</dbReference>
<dbReference type="SUPFAM" id="SSF54631">
    <property type="entry name" value="CBS-domain pair"/>
    <property type="match status" value="1"/>
</dbReference>
<evidence type="ECO:0000256" key="2">
    <source>
        <dbReference type="ARBA" id="ARBA00022692"/>
    </source>
</evidence>
<dbReference type="InterPro" id="IPR000644">
    <property type="entry name" value="CBS_dom"/>
</dbReference>
<organism evidence="12 13">
    <name type="scientific">Talaromyces rugulosus</name>
    <name type="common">Penicillium rugulosum</name>
    <dbReference type="NCBI Taxonomy" id="121627"/>
    <lineage>
        <taxon>Eukaryota</taxon>
        <taxon>Fungi</taxon>
        <taxon>Dikarya</taxon>
        <taxon>Ascomycota</taxon>
        <taxon>Pezizomycotina</taxon>
        <taxon>Eurotiomycetes</taxon>
        <taxon>Eurotiomycetidae</taxon>
        <taxon>Eurotiales</taxon>
        <taxon>Trichocomaceae</taxon>
        <taxon>Talaromyces</taxon>
        <taxon>Talaromyces sect. Islandici</taxon>
    </lineage>
</organism>
<feature type="compositionally biased region" description="Basic residues" evidence="8">
    <location>
        <begin position="702"/>
        <end position="712"/>
    </location>
</feature>
<dbReference type="PANTHER" id="PTHR12064:SF97">
    <property type="entry name" value="METAL TRANSPORTER CNNM-5"/>
    <property type="match status" value="1"/>
</dbReference>
<feature type="domain" description="CNNM transmembrane" evidence="11">
    <location>
        <begin position="51"/>
        <end position="236"/>
    </location>
</feature>
<dbReference type="FunFam" id="3.10.580.10:FF:000006">
    <property type="entry name" value="DUF21 and CBS domain protein"/>
    <property type="match status" value="1"/>
</dbReference>
<dbReference type="InterPro" id="IPR002550">
    <property type="entry name" value="CNNM"/>
</dbReference>
<keyword evidence="3" id="KW-0677">Repeat</keyword>
<feature type="compositionally biased region" description="Polar residues" evidence="8">
    <location>
        <begin position="603"/>
        <end position="619"/>
    </location>
</feature>
<dbReference type="EMBL" id="CP055900">
    <property type="protein sequence ID" value="QKX58598.1"/>
    <property type="molecule type" value="Genomic_DNA"/>
</dbReference>
<keyword evidence="6" id="KW-0129">CBS domain</keyword>
<evidence type="ECO:0000313" key="12">
    <source>
        <dbReference type="EMBL" id="QKX58598.1"/>
    </source>
</evidence>
<keyword evidence="5 7" id="KW-0472">Membrane</keyword>
<evidence type="ECO:0000313" key="13">
    <source>
        <dbReference type="Proteomes" id="UP000509510"/>
    </source>
</evidence>
<dbReference type="GO" id="GO:0010960">
    <property type="term" value="P:magnesium ion homeostasis"/>
    <property type="evidence" value="ECO:0007669"/>
    <property type="project" value="InterPro"/>
</dbReference>
<dbReference type="GO" id="GO:0030026">
    <property type="term" value="P:intracellular manganese ion homeostasis"/>
    <property type="evidence" value="ECO:0007669"/>
    <property type="project" value="TreeGrafter"/>
</dbReference>
<keyword evidence="2 7" id="KW-0812">Transmembrane</keyword>
<dbReference type="Pfam" id="PF01595">
    <property type="entry name" value="CNNM"/>
    <property type="match status" value="1"/>
</dbReference>
<dbReference type="KEGG" id="trg:TRUGW13939_05723"/>
<dbReference type="PANTHER" id="PTHR12064">
    <property type="entry name" value="METAL TRANSPORTER CNNM"/>
    <property type="match status" value="1"/>
</dbReference>
<dbReference type="InterPro" id="IPR044751">
    <property type="entry name" value="Ion_transp-like_CBS"/>
</dbReference>
<dbReference type="InterPro" id="IPR046342">
    <property type="entry name" value="CBS_dom_sf"/>
</dbReference>
<evidence type="ECO:0000256" key="3">
    <source>
        <dbReference type="ARBA" id="ARBA00022737"/>
    </source>
</evidence>
<evidence type="ECO:0000256" key="9">
    <source>
        <dbReference type="SAM" id="Phobius"/>
    </source>
</evidence>
<protein>
    <recommendedName>
        <fullName evidence="14">CNNM transmembrane domain-containing protein</fullName>
    </recommendedName>
</protein>
<dbReference type="OrthoDB" id="5353557at2759"/>
<keyword evidence="13" id="KW-1185">Reference proteome</keyword>
<dbReference type="GO" id="GO:0005737">
    <property type="term" value="C:cytoplasm"/>
    <property type="evidence" value="ECO:0007669"/>
    <property type="project" value="TreeGrafter"/>
</dbReference>
<evidence type="ECO:0008006" key="14">
    <source>
        <dbReference type="Google" id="ProtNLM"/>
    </source>
</evidence>
<feature type="compositionally biased region" description="Polar residues" evidence="8">
    <location>
        <begin position="565"/>
        <end position="589"/>
    </location>
</feature>
<evidence type="ECO:0000256" key="8">
    <source>
        <dbReference type="SAM" id="MobiDB-lite"/>
    </source>
</evidence>
<feature type="region of interest" description="Disordered" evidence="8">
    <location>
        <begin position="660"/>
        <end position="726"/>
    </location>
</feature>
<name>A0A7H8QY44_TALRU</name>
<evidence type="ECO:0000256" key="6">
    <source>
        <dbReference type="PROSITE-ProRule" id="PRU00703"/>
    </source>
</evidence>
<dbReference type="Gene3D" id="3.10.580.10">
    <property type="entry name" value="CBS-domain"/>
    <property type="match status" value="1"/>
</dbReference>
<evidence type="ECO:0000256" key="1">
    <source>
        <dbReference type="ARBA" id="ARBA00004141"/>
    </source>
</evidence>
<dbReference type="RefSeq" id="XP_035344776.1">
    <property type="nucleotide sequence ID" value="XM_035488883.1"/>
</dbReference>
<dbReference type="InterPro" id="IPR045095">
    <property type="entry name" value="ACDP"/>
</dbReference>
<evidence type="ECO:0000259" key="11">
    <source>
        <dbReference type="PROSITE" id="PS51846"/>
    </source>
</evidence>
<dbReference type="CDD" id="cd04590">
    <property type="entry name" value="CBS_pair_CorC_HlyC_assoc"/>
    <property type="match status" value="1"/>
</dbReference>
<dbReference type="PROSITE" id="PS51371">
    <property type="entry name" value="CBS"/>
    <property type="match status" value="1"/>
</dbReference>
<evidence type="ECO:0000256" key="4">
    <source>
        <dbReference type="ARBA" id="ARBA00022989"/>
    </source>
</evidence>
<reference evidence="13" key="1">
    <citation type="submission" date="2020-06" db="EMBL/GenBank/DDBJ databases">
        <title>A chromosome-scale genome assembly of Talaromyces rugulosus W13939.</title>
        <authorList>
            <person name="Wang B."/>
            <person name="Guo L."/>
            <person name="Ye K."/>
            <person name="Wang L."/>
        </authorList>
    </citation>
    <scope>NUCLEOTIDE SEQUENCE [LARGE SCALE GENOMIC DNA]</scope>
    <source>
        <strain evidence="13">W13939</strain>
    </source>
</reference>
<feature type="region of interest" description="Disordered" evidence="8">
    <location>
        <begin position="565"/>
        <end position="641"/>
    </location>
</feature>
<feature type="compositionally biased region" description="Polar residues" evidence="8">
    <location>
        <begin position="625"/>
        <end position="634"/>
    </location>
</feature>